<dbReference type="RefSeq" id="WP_115235767.1">
    <property type="nucleotide sequence ID" value="NZ_CABGIZ010000004.1"/>
</dbReference>
<protein>
    <submittedName>
        <fullName evidence="1">Lipoprotein</fullName>
    </submittedName>
</protein>
<proteinExistence type="predicted"/>
<name>A0A377KMG9_9ENTE</name>
<evidence type="ECO:0000313" key="1">
    <source>
        <dbReference type="EMBL" id="STP30378.1"/>
    </source>
</evidence>
<dbReference type="Proteomes" id="UP000254070">
    <property type="component" value="Unassembled WGS sequence"/>
</dbReference>
<sequence>MKILFSTMIAAGLLFTLTGCGNEDSSKASIDSISAETSMEVSNSATQGQSIFNGEIESISEPDDSTIQIKVINVKEIKDPENIGSSFTNDGVILNASEEQLKDGKEAFEKGDQIEIVLVENSIMTMSIPPQIPGNSIVEIARIEE</sequence>
<gene>
    <name evidence="1" type="ORF">NCTC8129_02621</name>
</gene>
<dbReference type="PROSITE" id="PS51257">
    <property type="entry name" value="PROKAR_LIPOPROTEIN"/>
    <property type="match status" value="1"/>
</dbReference>
<reference evidence="1 2" key="1">
    <citation type="submission" date="2018-06" db="EMBL/GenBank/DDBJ databases">
        <authorList>
            <consortium name="Pathogen Informatics"/>
            <person name="Doyle S."/>
        </authorList>
    </citation>
    <scope>NUCLEOTIDE SEQUENCE [LARGE SCALE GENOMIC DNA]</scope>
    <source>
        <strain evidence="1 2">NCTC8129</strain>
    </source>
</reference>
<keyword evidence="1" id="KW-0449">Lipoprotein</keyword>
<organism evidence="1 2">
    <name type="scientific">Enterococcus durans</name>
    <dbReference type="NCBI Taxonomy" id="53345"/>
    <lineage>
        <taxon>Bacteria</taxon>
        <taxon>Bacillati</taxon>
        <taxon>Bacillota</taxon>
        <taxon>Bacilli</taxon>
        <taxon>Lactobacillales</taxon>
        <taxon>Enterococcaceae</taxon>
        <taxon>Enterococcus</taxon>
    </lineage>
</organism>
<accession>A0A377KMG9</accession>
<evidence type="ECO:0000313" key="2">
    <source>
        <dbReference type="Proteomes" id="UP000254070"/>
    </source>
</evidence>
<dbReference type="EMBL" id="UGIF01000002">
    <property type="protein sequence ID" value="STP30378.1"/>
    <property type="molecule type" value="Genomic_DNA"/>
</dbReference>
<dbReference type="AlphaFoldDB" id="A0A377KMG9"/>